<name>A0A5B7CT37_PORTR</name>
<comment type="caution">
    <text evidence="1">The sequence shown here is derived from an EMBL/GenBank/DDBJ whole genome shotgun (WGS) entry which is preliminary data.</text>
</comment>
<keyword evidence="2" id="KW-1185">Reference proteome</keyword>
<dbReference type="EMBL" id="VSRR010000194">
    <property type="protein sequence ID" value="MPC12051.1"/>
    <property type="molecule type" value="Genomic_DNA"/>
</dbReference>
<sequence>MPRADVTSVGRGFPVYAALQQGRGEARGEGAGFRRPAIIVVTSDERLTKNIQGCGRNDPLQVSPSAAGASWARGVAR</sequence>
<dbReference type="AlphaFoldDB" id="A0A5B7CT37"/>
<reference evidence="1 2" key="1">
    <citation type="submission" date="2019-05" db="EMBL/GenBank/DDBJ databases">
        <title>Another draft genome of Portunus trituberculatus and its Hox gene families provides insights of decapod evolution.</title>
        <authorList>
            <person name="Jeong J.-H."/>
            <person name="Song I."/>
            <person name="Kim S."/>
            <person name="Choi T."/>
            <person name="Kim D."/>
            <person name="Ryu S."/>
            <person name="Kim W."/>
        </authorList>
    </citation>
    <scope>NUCLEOTIDE SEQUENCE [LARGE SCALE GENOMIC DNA]</scope>
    <source>
        <tissue evidence="1">Muscle</tissue>
    </source>
</reference>
<dbReference type="Proteomes" id="UP000324222">
    <property type="component" value="Unassembled WGS sequence"/>
</dbReference>
<gene>
    <name evidence="1" type="ORF">E2C01_004728</name>
</gene>
<evidence type="ECO:0000313" key="2">
    <source>
        <dbReference type="Proteomes" id="UP000324222"/>
    </source>
</evidence>
<organism evidence="1 2">
    <name type="scientific">Portunus trituberculatus</name>
    <name type="common">Swimming crab</name>
    <name type="synonym">Neptunus trituberculatus</name>
    <dbReference type="NCBI Taxonomy" id="210409"/>
    <lineage>
        <taxon>Eukaryota</taxon>
        <taxon>Metazoa</taxon>
        <taxon>Ecdysozoa</taxon>
        <taxon>Arthropoda</taxon>
        <taxon>Crustacea</taxon>
        <taxon>Multicrustacea</taxon>
        <taxon>Malacostraca</taxon>
        <taxon>Eumalacostraca</taxon>
        <taxon>Eucarida</taxon>
        <taxon>Decapoda</taxon>
        <taxon>Pleocyemata</taxon>
        <taxon>Brachyura</taxon>
        <taxon>Eubrachyura</taxon>
        <taxon>Portunoidea</taxon>
        <taxon>Portunidae</taxon>
        <taxon>Portuninae</taxon>
        <taxon>Portunus</taxon>
    </lineage>
</organism>
<protein>
    <submittedName>
        <fullName evidence="1">Uncharacterized protein</fullName>
    </submittedName>
</protein>
<accession>A0A5B7CT37</accession>
<evidence type="ECO:0000313" key="1">
    <source>
        <dbReference type="EMBL" id="MPC12051.1"/>
    </source>
</evidence>
<proteinExistence type="predicted"/>